<keyword evidence="5" id="KW-0663">Pyridoxal phosphate</keyword>
<dbReference type="AlphaFoldDB" id="A0A2U1DFI3"/>
<dbReference type="Proteomes" id="UP000245433">
    <property type="component" value="Unassembled WGS sequence"/>
</dbReference>
<organism evidence="8 9">
    <name type="scientific">Convivina intestini</name>
    <dbReference type="NCBI Taxonomy" id="1505726"/>
    <lineage>
        <taxon>Bacteria</taxon>
        <taxon>Bacillati</taxon>
        <taxon>Bacillota</taxon>
        <taxon>Bacilli</taxon>
        <taxon>Lactobacillales</taxon>
        <taxon>Lactobacillaceae</taxon>
        <taxon>Convivina</taxon>
    </lineage>
</organism>
<evidence type="ECO:0000256" key="4">
    <source>
        <dbReference type="ARBA" id="ARBA00022679"/>
    </source>
</evidence>
<evidence type="ECO:0000256" key="1">
    <source>
        <dbReference type="ARBA" id="ARBA00001933"/>
    </source>
</evidence>
<evidence type="ECO:0000256" key="3">
    <source>
        <dbReference type="ARBA" id="ARBA00022576"/>
    </source>
</evidence>
<dbReference type="EC" id="2.6.1.-" evidence="6"/>
<evidence type="ECO:0000256" key="2">
    <source>
        <dbReference type="ARBA" id="ARBA00007441"/>
    </source>
</evidence>
<gene>
    <name evidence="8" type="ORF">C7384_101360</name>
</gene>
<comment type="cofactor">
    <cofactor evidence="1 6">
        <name>pyridoxal 5'-phosphate</name>
        <dbReference type="ChEBI" id="CHEBI:597326"/>
    </cofactor>
</comment>
<protein>
    <recommendedName>
        <fullName evidence="6">Aminotransferase</fullName>
        <ecNumber evidence="6">2.6.1.-</ecNumber>
    </recommendedName>
</protein>
<evidence type="ECO:0000313" key="9">
    <source>
        <dbReference type="Proteomes" id="UP000245433"/>
    </source>
</evidence>
<accession>A0A2U1DFI3</accession>
<evidence type="ECO:0000313" key="8">
    <source>
        <dbReference type="EMBL" id="PVY86441.1"/>
    </source>
</evidence>
<dbReference type="Gene3D" id="3.40.640.10">
    <property type="entry name" value="Type I PLP-dependent aspartate aminotransferase-like (Major domain)"/>
    <property type="match status" value="1"/>
</dbReference>
<keyword evidence="9" id="KW-1185">Reference proteome</keyword>
<dbReference type="CDD" id="cd00609">
    <property type="entry name" value="AAT_like"/>
    <property type="match status" value="1"/>
</dbReference>
<sequence length="394" mass="43424">MDQPLTINPIVKNMAPDKLLGFQKEISQIPDVLKLTFGEPGFNVADPIKEAAIKSIEANRSHYAESQGESPLRQAVVDYFNRRYHLNYQSKDQVIVTSGVTEAINVIFQTLLAPGDGLLVPEPAYGPYFSSLDLAHGVCISIDTAVHEFKLTPQQVETAIEQARVPVKAILLNYPNNPTGVTYDRSELEALAEVFKKHQIWVISDEIYSELTYQGQHVSMAEILPEQTILLNGLSKSHAMTGYRVGFILGPEATITEMQKVHGALAFAIPTFIQDAAQMAMVEDDDRINMMKGTYQKRRDYMVEILEGLGFTIAKPAGAFYIFAKLPADMGTDGHQFALKMAQVAKVAVIPGECFGGLPSSQAYIRLSYAASDEDVKDGLTRISQYVTALRTNG</sequence>
<proteinExistence type="inferred from homology"/>
<comment type="similarity">
    <text evidence="2 6">Belongs to the class-I pyridoxal-phosphate-dependent aminotransferase family.</text>
</comment>
<dbReference type="PROSITE" id="PS00105">
    <property type="entry name" value="AA_TRANSFER_CLASS_1"/>
    <property type="match status" value="1"/>
</dbReference>
<dbReference type="InterPro" id="IPR050596">
    <property type="entry name" value="AspAT/PAT-like"/>
</dbReference>
<evidence type="ECO:0000256" key="6">
    <source>
        <dbReference type="RuleBase" id="RU000481"/>
    </source>
</evidence>
<dbReference type="OrthoDB" id="9802328at2"/>
<keyword evidence="4 6" id="KW-0808">Transferase</keyword>
<dbReference type="Gene3D" id="3.90.1150.10">
    <property type="entry name" value="Aspartate Aminotransferase, domain 1"/>
    <property type="match status" value="1"/>
</dbReference>
<dbReference type="InterPro" id="IPR015424">
    <property type="entry name" value="PyrdxlP-dep_Trfase"/>
</dbReference>
<dbReference type="InterPro" id="IPR015422">
    <property type="entry name" value="PyrdxlP-dep_Trfase_small"/>
</dbReference>
<dbReference type="RefSeq" id="WP_089937830.1">
    <property type="nucleotide sequence ID" value="NZ_CAKOEX010000001.1"/>
</dbReference>
<dbReference type="InterPro" id="IPR004838">
    <property type="entry name" value="NHTrfase_class1_PyrdxlP-BS"/>
</dbReference>
<name>A0A2U1DFI3_9LACO</name>
<keyword evidence="3 6" id="KW-0032">Aminotransferase</keyword>
<evidence type="ECO:0000259" key="7">
    <source>
        <dbReference type="Pfam" id="PF00155"/>
    </source>
</evidence>
<dbReference type="EMBL" id="QEKT01000001">
    <property type="protein sequence ID" value="PVY86441.1"/>
    <property type="molecule type" value="Genomic_DNA"/>
</dbReference>
<reference evidence="8 9" key="1">
    <citation type="submission" date="2018-04" db="EMBL/GenBank/DDBJ databases">
        <title>Genomic Encyclopedia of Type Strains, Phase IV (KMG-IV): sequencing the most valuable type-strain genomes for metagenomic binning, comparative biology and taxonomic classification.</title>
        <authorList>
            <person name="Goeker M."/>
        </authorList>
    </citation>
    <scope>NUCLEOTIDE SEQUENCE [LARGE SCALE GENOMIC DNA]</scope>
    <source>
        <strain evidence="8 9">DSM 28795</strain>
    </source>
</reference>
<dbReference type="Pfam" id="PF00155">
    <property type="entry name" value="Aminotran_1_2"/>
    <property type="match status" value="1"/>
</dbReference>
<dbReference type="PANTHER" id="PTHR46383">
    <property type="entry name" value="ASPARTATE AMINOTRANSFERASE"/>
    <property type="match status" value="1"/>
</dbReference>
<dbReference type="GO" id="GO:0030170">
    <property type="term" value="F:pyridoxal phosphate binding"/>
    <property type="evidence" value="ECO:0007669"/>
    <property type="project" value="InterPro"/>
</dbReference>
<dbReference type="InterPro" id="IPR015421">
    <property type="entry name" value="PyrdxlP-dep_Trfase_major"/>
</dbReference>
<evidence type="ECO:0000256" key="5">
    <source>
        <dbReference type="ARBA" id="ARBA00022898"/>
    </source>
</evidence>
<dbReference type="GO" id="GO:0008483">
    <property type="term" value="F:transaminase activity"/>
    <property type="evidence" value="ECO:0007669"/>
    <property type="project" value="UniProtKB-KW"/>
</dbReference>
<dbReference type="SUPFAM" id="SSF53383">
    <property type="entry name" value="PLP-dependent transferases"/>
    <property type="match status" value="1"/>
</dbReference>
<comment type="caution">
    <text evidence="8">The sequence shown here is derived from an EMBL/GenBank/DDBJ whole genome shotgun (WGS) entry which is preliminary data.</text>
</comment>
<dbReference type="GO" id="GO:0006520">
    <property type="term" value="P:amino acid metabolic process"/>
    <property type="evidence" value="ECO:0007669"/>
    <property type="project" value="InterPro"/>
</dbReference>
<feature type="domain" description="Aminotransferase class I/classII large" evidence="7">
    <location>
        <begin position="31"/>
        <end position="383"/>
    </location>
</feature>
<dbReference type="InterPro" id="IPR004839">
    <property type="entry name" value="Aminotransferase_I/II_large"/>
</dbReference>